<comment type="caution">
    <text evidence="2">The sequence shown here is derived from an EMBL/GenBank/DDBJ whole genome shotgun (WGS) entry which is preliminary data.</text>
</comment>
<dbReference type="InterPro" id="IPR007498">
    <property type="entry name" value="PqiA-like"/>
</dbReference>
<evidence type="ECO:0000313" key="3">
    <source>
        <dbReference type="Proteomes" id="UP000733744"/>
    </source>
</evidence>
<gene>
    <name evidence="2" type="ORF">EKO24_001510</name>
</gene>
<dbReference type="Proteomes" id="UP000733744">
    <property type="component" value="Unassembled WGS sequence"/>
</dbReference>
<feature type="transmembrane region" description="Helical" evidence="1">
    <location>
        <begin position="143"/>
        <end position="162"/>
    </location>
</feature>
<accession>A0ABY3CGN8</accession>
<feature type="transmembrane region" description="Helical" evidence="1">
    <location>
        <begin position="48"/>
        <end position="72"/>
    </location>
</feature>
<organism evidence="2 3">
    <name type="scientific">Candidatus Methylobacter oryzae</name>
    <dbReference type="NCBI Taxonomy" id="2497749"/>
    <lineage>
        <taxon>Bacteria</taxon>
        <taxon>Pseudomonadati</taxon>
        <taxon>Pseudomonadota</taxon>
        <taxon>Gammaproteobacteria</taxon>
        <taxon>Methylococcales</taxon>
        <taxon>Methylococcaceae</taxon>
        <taxon>Methylobacter</taxon>
    </lineage>
</organism>
<dbReference type="EMBL" id="RYFG02000009">
    <property type="protein sequence ID" value="TRX02988.1"/>
    <property type="molecule type" value="Genomic_DNA"/>
</dbReference>
<keyword evidence="1" id="KW-0472">Membrane</keyword>
<proteinExistence type="predicted"/>
<protein>
    <submittedName>
        <fullName evidence="2">Paraquat-inducible membrane protein A</fullName>
    </submittedName>
</protein>
<dbReference type="Pfam" id="PF04403">
    <property type="entry name" value="PqiA"/>
    <property type="match status" value="1"/>
</dbReference>
<sequence length="217" mass="24281">MNKIAFTACPECDLLLKPASLSVGDKAHCPRCGYLIQRPRKQSIERTFALSLAGLILMFPANLMPLIGIRMLGGAKDGTLWSGVVALFEEHLWGVAVLVFLSSVLFPLLNVILSLLISSHLYFNKPHRHLAHWMRCLQHIDEWAMLEVYMLGIIVACVKLSSTSELKFGFGLYAFIALLIVTGMLASSLDKIQFWRQIEQLNSKNRLSDDTGLISKH</sequence>
<reference evidence="2 3" key="1">
    <citation type="journal article" date="2019" name="Antonie Van Leeuwenhoek">
        <title>Description of 'Ca. Methylobacter oryzae' KRF1, a novel species from the environmentally important Methylobacter clade 2.</title>
        <authorList>
            <person name="Khatri K."/>
            <person name="Mohite J.A."/>
            <person name="Pandit P.S."/>
            <person name="Bahulikar R."/>
            <person name="Rahalkar M.C."/>
        </authorList>
    </citation>
    <scope>NUCLEOTIDE SEQUENCE [LARGE SCALE GENOMIC DNA]</scope>
    <source>
        <strain evidence="2 3">KRF1</strain>
    </source>
</reference>
<name>A0ABY3CGN8_9GAMM</name>
<evidence type="ECO:0000313" key="2">
    <source>
        <dbReference type="EMBL" id="TRX02988.1"/>
    </source>
</evidence>
<feature type="transmembrane region" description="Helical" evidence="1">
    <location>
        <begin position="92"/>
        <end position="123"/>
    </location>
</feature>
<evidence type="ECO:0000256" key="1">
    <source>
        <dbReference type="SAM" id="Phobius"/>
    </source>
</evidence>
<keyword evidence="3" id="KW-1185">Reference proteome</keyword>
<dbReference type="RefSeq" id="WP_127027346.1">
    <property type="nucleotide sequence ID" value="NZ_RYFG02000009.1"/>
</dbReference>
<keyword evidence="1" id="KW-1133">Transmembrane helix</keyword>
<keyword evidence="1" id="KW-0812">Transmembrane</keyword>
<feature type="transmembrane region" description="Helical" evidence="1">
    <location>
        <begin position="168"/>
        <end position="186"/>
    </location>
</feature>